<feature type="transmembrane region" description="Helical" evidence="7">
    <location>
        <begin position="231"/>
        <end position="262"/>
    </location>
</feature>
<evidence type="ECO:0000313" key="9">
    <source>
        <dbReference type="EMBL" id="RZS65313.1"/>
    </source>
</evidence>
<dbReference type="Proteomes" id="UP000292039">
    <property type="component" value="Unassembled WGS sequence"/>
</dbReference>
<feature type="transmembrane region" description="Helical" evidence="7">
    <location>
        <begin position="179"/>
        <end position="199"/>
    </location>
</feature>
<protein>
    <submittedName>
        <fullName evidence="9">High-affinity iron transporter</fullName>
    </submittedName>
</protein>
<accession>A0A4Q7MD87</accession>
<dbReference type="RefSeq" id="WP_130487679.1">
    <property type="nucleotide sequence ID" value="NZ_CBCSEB010000004.1"/>
</dbReference>
<dbReference type="GO" id="GO:0015093">
    <property type="term" value="F:ferrous iron transmembrane transporter activity"/>
    <property type="evidence" value="ECO:0007669"/>
    <property type="project" value="TreeGrafter"/>
</dbReference>
<dbReference type="InterPro" id="IPR004923">
    <property type="entry name" value="FTR1/Fip1/EfeU"/>
</dbReference>
<dbReference type="Gene3D" id="1.20.1420.20">
    <property type="entry name" value="M75 peptidase, HXXE motif"/>
    <property type="match status" value="1"/>
</dbReference>
<gene>
    <name evidence="9" type="ORF">EV679_3102</name>
</gene>
<feature type="transmembrane region" description="Helical" evidence="7">
    <location>
        <begin position="147"/>
        <end position="167"/>
    </location>
</feature>
<sequence length="664" mass="69826">MLVPFLIMLREGLEAALIVGIVANYLHHTGRRALLPAVLLGILLAVALSLLAGAGLQWAAAEFPQKQQELFEGCVGLIAVGVLTGMVFWMRNAAAAVKRGLESSVEHAVARGMGGWALVGMVFLAVAREGLESVFFLLAVFQQSQDWQAPVGALAGILVSVVLGWGIYAGGLRLNLRRFFRYTGLFVLVVAAGLLAGSLRKFHEAGVWNIGQQVLFDIGEWLPMDSPLGTILAGVLGYLSAPVLSEVLVYVVYLVVALWLFLRPVARPAAAPVAAPGDAMQPAVNASVPVAGNLPAWRPWIILGALLVLASGAAFYAATLAVRARPAAPQGTQVTITIAGRECTPNTVEVPAGLTTFTIINQTARALEWEILDGVMVVDERENIAPGFTQTLRTRLKPGSYQMTCGLLSNPRGTLVVVPSEASRAAAARPELVQYVGMLAEYQVFQRLSLRQAQRELAAAGEALAGGDAAMALQHAATARAAYAHLRPLVAQFAGIDAVLEPGLDADTGFAGLMSRLRDEAASPGAAALLPPLEQALAALQSQAAGLEATPARLVRRTAADLRAWADMAENASAWVPLQGAYAGGQRVATLLLPLLADADPEQGMALKRAFEEAGEALCDAGQCRGISLDAPDTLALSRAGGFMRAATEQLTRAATSLGLEEEQ</sequence>
<feature type="domain" description="EfeO-type cupredoxin-like" evidence="8">
    <location>
        <begin position="313"/>
        <end position="417"/>
    </location>
</feature>
<evidence type="ECO:0000256" key="1">
    <source>
        <dbReference type="ARBA" id="ARBA00004141"/>
    </source>
</evidence>
<evidence type="ECO:0000256" key="2">
    <source>
        <dbReference type="ARBA" id="ARBA00004418"/>
    </source>
</evidence>
<dbReference type="EMBL" id="SGWZ01000006">
    <property type="protein sequence ID" value="RZS65313.1"/>
    <property type="molecule type" value="Genomic_DNA"/>
</dbReference>
<proteinExistence type="inferred from homology"/>
<evidence type="ECO:0000256" key="6">
    <source>
        <dbReference type="ARBA" id="ARBA00023136"/>
    </source>
</evidence>
<dbReference type="Pfam" id="PF03239">
    <property type="entry name" value="FTR1"/>
    <property type="match status" value="1"/>
</dbReference>
<evidence type="ECO:0000256" key="5">
    <source>
        <dbReference type="ARBA" id="ARBA00022989"/>
    </source>
</evidence>
<keyword evidence="6 7" id="KW-0472">Membrane</keyword>
<keyword evidence="5 7" id="KW-1133">Transmembrane helix</keyword>
<dbReference type="SUPFAM" id="SSF49503">
    <property type="entry name" value="Cupredoxins"/>
    <property type="match status" value="1"/>
</dbReference>
<reference evidence="9 10" key="1">
    <citation type="submission" date="2019-02" db="EMBL/GenBank/DDBJ databases">
        <title>Genomic Encyclopedia of Type Strains, Phase IV (KMG-IV): sequencing the most valuable type-strain genomes for metagenomic binning, comparative biology and taxonomic classification.</title>
        <authorList>
            <person name="Goeker M."/>
        </authorList>
    </citation>
    <scope>NUCLEOTIDE SEQUENCE [LARGE SCALE GENOMIC DNA]</scope>
    <source>
        <strain evidence="9 10">DSM 16618</strain>
    </source>
</reference>
<dbReference type="InterPro" id="IPR038352">
    <property type="entry name" value="Imelysin_sf"/>
</dbReference>
<comment type="subcellular location">
    <subcellularLocation>
        <location evidence="1">Membrane</location>
        <topology evidence="1">Multi-pass membrane protein</topology>
    </subcellularLocation>
    <subcellularLocation>
        <location evidence="2">Periplasm</location>
    </subcellularLocation>
</comment>
<feature type="transmembrane region" description="Helical" evidence="7">
    <location>
        <begin position="70"/>
        <end position="89"/>
    </location>
</feature>
<comment type="similarity">
    <text evidence="3">Belongs to the oxidase-dependent Fe transporter (OFeT) (TC 9.A.10.1) family.</text>
</comment>
<dbReference type="Gene3D" id="2.60.40.420">
    <property type="entry name" value="Cupredoxins - blue copper proteins"/>
    <property type="match status" value="1"/>
</dbReference>
<feature type="transmembrane region" description="Helical" evidence="7">
    <location>
        <begin position="300"/>
        <end position="322"/>
    </location>
</feature>
<dbReference type="PANTHER" id="PTHR31632">
    <property type="entry name" value="IRON TRANSPORTER FTH1"/>
    <property type="match status" value="1"/>
</dbReference>
<dbReference type="PANTHER" id="PTHR31632:SF2">
    <property type="entry name" value="PLASMA MEMBRANE IRON PERMEASE"/>
    <property type="match status" value="1"/>
</dbReference>
<organism evidence="9 10">
    <name type="scientific">Kerstersia gyiorum</name>
    <dbReference type="NCBI Taxonomy" id="206506"/>
    <lineage>
        <taxon>Bacteria</taxon>
        <taxon>Pseudomonadati</taxon>
        <taxon>Pseudomonadota</taxon>
        <taxon>Betaproteobacteria</taxon>
        <taxon>Burkholderiales</taxon>
        <taxon>Alcaligenaceae</taxon>
        <taxon>Kerstersia</taxon>
    </lineage>
</organism>
<comment type="caution">
    <text evidence="9">The sequence shown here is derived from an EMBL/GenBank/DDBJ whole genome shotgun (WGS) entry which is preliminary data.</text>
</comment>
<dbReference type="GO" id="GO:0042597">
    <property type="term" value="C:periplasmic space"/>
    <property type="evidence" value="ECO:0007669"/>
    <property type="project" value="UniProtKB-SubCell"/>
</dbReference>
<feature type="transmembrane region" description="Helical" evidence="7">
    <location>
        <begin position="6"/>
        <end position="26"/>
    </location>
</feature>
<evidence type="ECO:0000256" key="4">
    <source>
        <dbReference type="ARBA" id="ARBA00022692"/>
    </source>
</evidence>
<evidence type="ECO:0000313" key="10">
    <source>
        <dbReference type="Proteomes" id="UP000292039"/>
    </source>
</evidence>
<dbReference type="Pfam" id="PF13473">
    <property type="entry name" value="Cupredoxin_1"/>
    <property type="match status" value="1"/>
</dbReference>
<feature type="transmembrane region" description="Helical" evidence="7">
    <location>
        <begin position="109"/>
        <end position="127"/>
    </location>
</feature>
<evidence type="ECO:0000259" key="8">
    <source>
        <dbReference type="Pfam" id="PF13473"/>
    </source>
</evidence>
<dbReference type="InterPro" id="IPR028096">
    <property type="entry name" value="EfeO_Cupredoxin"/>
</dbReference>
<evidence type="ECO:0000256" key="3">
    <source>
        <dbReference type="ARBA" id="ARBA00008333"/>
    </source>
</evidence>
<name>A0A4Q7MD87_9BURK</name>
<dbReference type="GO" id="GO:0033573">
    <property type="term" value="C:high-affinity iron permease complex"/>
    <property type="evidence" value="ECO:0007669"/>
    <property type="project" value="InterPro"/>
</dbReference>
<dbReference type="AlphaFoldDB" id="A0A4Q7MD87"/>
<dbReference type="InterPro" id="IPR008972">
    <property type="entry name" value="Cupredoxin"/>
</dbReference>
<dbReference type="NCBIfam" id="NF041756">
    <property type="entry name" value="EfeU"/>
    <property type="match status" value="1"/>
</dbReference>
<feature type="transmembrane region" description="Helical" evidence="7">
    <location>
        <begin position="33"/>
        <end position="58"/>
    </location>
</feature>
<evidence type="ECO:0000256" key="7">
    <source>
        <dbReference type="SAM" id="Phobius"/>
    </source>
</evidence>
<keyword evidence="4 7" id="KW-0812">Transmembrane</keyword>